<dbReference type="GO" id="GO:0016788">
    <property type="term" value="F:hydrolase activity, acting on ester bonds"/>
    <property type="evidence" value="ECO:0007669"/>
    <property type="project" value="UniProtKB-ARBA"/>
</dbReference>
<feature type="domain" description="SGNH hydrolase-type esterase" evidence="1">
    <location>
        <begin position="193"/>
        <end position="389"/>
    </location>
</feature>
<sequence>MLAGGAACQPAQAAWVDTWAASVQPSWADHTLPLPKGIPDTLTDSTIRQIVRLSVGGQRIRIAVSNEYGTRPVTVGGLHVATLTDEAASIDTSTDRQVTFGGQAMTTIAPGRRVISDPIDMPVAALARLAVSLYLPNRTPLATFHWDGRQNAEVVPGNHLGDARLTEPVLLDARLLISEVIVDAPQGTSAIVALGDSITDGRGVTMNADRRWTDDLARTLAGDHVAVINAGISGARLLRDGMGVNALARLNRDVLARPNVKTVIVLLGTNDIGWPGSSFAPDEKAMTAQALIDGYRQLIERAHARGLRVVGGTIAPFEGALEGTDVHGYYAAGKDTVRQEVNAWIRNSGAFDAVADFDSVLRDPAHPTRLLPAYDVGDHLHPNDAGNAAMARALTPDIVFDR</sequence>
<name>A0A2N7VE59_9BURK</name>
<dbReference type="InterPro" id="IPR013830">
    <property type="entry name" value="SGNH_hydro"/>
</dbReference>
<organism evidence="2 3">
    <name type="scientific">Trinickia dabaoshanensis</name>
    <dbReference type="NCBI Taxonomy" id="564714"/>
    <lineage>
        <taxon>Bacteria</taxon>
        <taxon>Pseudomonadati</taxon>
        <taxon>Pseudomonadota</taxon>
        <taxon>Betaproteobacteria</taxon>
        <taxon>Burkholderiales</taxon>
        <taxon>Burkholderiaceae</taxon>
        <taxon>Trinickia</taxon>
    </lineage>
</organism>
<dbReference type="Gene3D" id="3.40.50.1110">
    <property type="entry name" value="SGNH hydrolase"/>
    <property type="match status" value="1"/>
</dbReference>
<dbReference type="AlphaFoldDB" id="A0A2N7VE59"/>
<dbReference type="PANTHER" id="PTHR43784:SF2">
    <property type="entry name" value="GDSL-LIKE LIPASE_ACYLHYDROLASE, PUTATIVE (AFU_ORTHOLOGUE AFUA_2G00820)-RELATED"/>
    <property type="match status" value="1"/>
</dbReference>
<dbReference type="InterPro" id="IPR053140">
    <property type="entry name" value="GDSL_Rv0518-like"/>
</dbReference>
<dbReference type="Proteomes" id="UP000235616">
    <property type="component" value="Unassembled WGS sequence"/>
</dbReference>
<reference evidence="2 3" key="1">
    <citation type="submission" date="2018-01" db="EMBL/GenBank/DDBJ databases">
        <title>Whole genome analyses suggest that Burkholderia sensu lato contains two further novel genera in the rhizoxinica-symbiotica group Mycetohabitans gen. nov., and Trinickia gen. nov.: implications for the evolution of diazotrophy and nodulation in the Burkholderiaceae.</title>
        <authorList>
            <person name="Estrada-de los Santos P."/>
            <person name="Palmer M."/>
            <person name="Chavez-Ramirez B."/>
            <person name="Beukes C."/>
            <person name="Steenkamp E.T."/>
            <person name="Hirsch A.M."/>
            <person name="Manyaka P."/>
            <person name="Maluk M."/>
            <person name="Lafos M."/>
            <person name="Crook M."/>
            <person name="Gross E."/>
            <person name="Simon M.F."/>
            <person name="Bueno dos Reis Junior F."/>
            <person name="Poole P.S."/>
            <person name="Venter S.N."/>
            <person name="James E.K."/>
        </authorList>
    </citation>
    <scope>NUCLEOTIDE SEQUENCE [LARGE SCALE GENOMIC DNA]</scope>
    <source>
        <strain evidence="2 3">GIMN1.004</strain>
    </source>
</reference>
<dbReference type="EMBL" id="PNYA01000032">
    <property type="protein sequence ID" value="PMS15417.1"/>
    <property type="molecule type" value="Genomic_DNA"/>
</dbReference>
<protein>
    <submittedName>
        <fullName evidence="2">Lipase</fullName>
    </submittedName>
</protein>
<keyword evidence="3" id="KW-1185">Reference proteome</keyword>
<accession>A0A2N7VE59</accession>
<evidence type="ECO:0000259" key="1">
    <source>
        <dbReference type="Pfam" id="PF13472"/>
    </source>
</evidence>
<evidence type="ECO:0000313" key="2">
    <source>
        <dbReference type="EMBL" id="PMS15417.1"/>
    </source>
</evidence>
<dbReference type="CDD" id="cd01830">
    <property type="entry name" value="XynE_like"/>
    <property type="match status" value="1"/>
</dbReference>
<dbReference type="OrthoDB" id="1828825at2"/>
<dbReference type="SUPFAM" id="SSF52266">
    <property type="entry name" value="SGNH hydrolase"/>
    <property type="match status" value="1"/>
</dbReference>
<comment type="caution">
    <text evidence="2">The sequence shown here is derived from an EMBL/GenBank/DDBJ whole genome shotgun (WGS) entry which is preliminary data.</text>
</comment>
<evidence type="ECO:0000313" key="3">
    <source>
        <dbReference type="Proteomes" id="UP000235616"/>
    </source>
</evidence>
<gene>
    <name evidence="2" type="ORF">C0Z18_27310</name>
</gene>
<proteinExistence type="predicted"/>
<dbReference type="Pfam" id="PF13472">
    <property type="entry name" value="Lipase_GDSL_2"/>
    <property type="match status" value="1"/>
</dbReference>
<dbReference type="PANTHER" id="PTHR43784">
    <property type="entry name" value="GDSL-LIKE LIPASE/ACYLHYDROLASE, PUTATIVE (AFU_ORTHOLOGUE AFUA_2G00820)-RELATED"/>
    <property type="match status" value="1"/>
</dbReference>
<dbReference type="InterPro" id="IPR036514">
    <property type="entry name" value="SGNH_hydro_sf"/>
</dbReference>